<dbReference type="AlphaFoldDB" id="A0A0A9A584"/>
<sequence>MTRWRVRYYTITIDNDQSVVVLSLIFTSVILFIEKMLHRVFLQCVKVSMTCGCRKRAGGPERKIEKMKGASAMCCSKARC</sequence>
<protein>
    <submittedName>
        <fullName evidence="2">Uncharacterized protein</fullName>
    </submittedName>
</protein>
<organism evidence="2">
    <name type="scientific">Arundo donax</name>
    <name type="common">Giant reed</name>
    <name type="synonym">Donax arundinaceus</name>
    <dbReference type="NCBI Taxonomy" id="35708"/>
    <lineage>
        <taxon>Eukaryota</taxon>
        <taxon>Viridiplantae</taxon>
        <taxon>Streptophyta</taxon>
        <taxon>Embryophyta</taxon>
        <taxon>Tracheophyta</taxon>
        <taxon>Spermatophyta</taxon>
        <taxon>Magnoliopsida</taxon>
        <taxon>Liliopsida</taxon>
        <taxon>Poales</taxon>
        <taxon>Poaceae</taxon>
        <taxon>PACMAD clade</taxon>
        <taxon>Arundinoideae</taxon>
        <taxon>Arundineae</taxon>
        <taxon>Arundo</taxon>
    </lineage>
</organism>
<proteinExistence type="predicted"/>
<reference evidence="2" key="1">
    <citation type="submission" date="2014-09" db="EMBL/GenBank/DDBJ databases">
        <authorList>
            <person name="Magalhaes I.L.F."/>
            <person name="Oliveira U."/>
            <person name="Santos F.R."/>
            <person name="Vidigal T.H.D.A."/>
            <person name="Brescovit A.D."/>
            <person name="Santos A.J."/>
        </authorList>
    </citation>
    <scope>NUCLEOTIDE SEQUENCE</scope>
    <source>
        <tissue evidence="2">Shoot tissue taken approximately 20 cm above the soil surface</tissue>
    </source>
</reference>
<keyword evidence="1" id="KW-1133">Transmembrane helix</keyword>
<accession>A0A0A9A584</accession>
<dbReference type="EMBL" id="GBRH01251619">
    <property type="protein sequence ID" value="JAD46276.1"/>
    <property type="molecule type" value="Transcribed_RNA"/>
</dbReference>
<keyword evidence="1" id="KW-0812">Transmembrane</keyword>
<reference evidence="2" key="2">
    <citation type="journal article" date="2015" name="Data Brief">
        <title>Shoot transcriptome of the giant reed, Arundo donax.</title>
        <authorList>
            <person name="Barrero R.A."/>
            <person name="Guerrero F.D."/>
            <person name="Moolhuijzen P."/>
            <person name="Goolsby J.A."/>
            <person name="Tidwell J."/>
            <person name="Bellgard S.E."/>
            <person name="Bellgard M.I."/>
        </authorList>
    </citation>
    <scope>NUCLEOTIDE SEQUENCE</scope>
    <source>
        <tissue evidence="2">Shoot tissue taken approximately 20 cm above the soil surface</tissue>
    </source>
</reference>
<feature type="transmembrane region" description="Helical" evidence="1">
    <location>
        <begin position="20"/>
        <end position="37"/>
    </location>
</feature>
<evidence type="ECO:0000256" key="1">
    <source>
        <dbReference type="SAM" id="Phobius"/>
    </source>
</evidence>
<keyword evidence="1" id="KW-0472">Membrane</keyword>
<name>A0A0A9A584_ARUDO</name>
<evidence type="ECO:0000313" key="2">
    <source>
        <dbReference type="EMBL" id="JAD46276.1"/>
    </source>
</evidence>